<feature type="transmembrane region" description="Helical" evidence="2">
    <location>
        <begin position="225"/>
        <end position="248"/>
    </location>
</feature>
<keyword evidence="2" id="KW-0812">Transmembrane</keyword>
<dbReference type="AlphaFoldDB" id="A0A0H3A5W3"/>
<dbReference type="GO" id="GO:0016020">
    <property type="term" value="C:membrane"/>
    <property type="evidence" value="ECO:0007669"/>
    <property type="project" value="InterPro"/>
</dbReference>
<feature type="transmembrane region" description="Helical" evidence="2">
    <location>
        <begin position="19"/>
        <end position="39"/>
    </location>
</feature>
<feature type="domain" description="EamA" evidence="3">
    <location>
        <begin position="17"/>
        <end position="151"/>
    </location>
</feature>
<feature type="compositionally biased region" description="Basic and acidic residues" evidence="1">
    <location>
        <begin position="335"/>
        <end position="345"/>
    </location>
</feature>
<accession>A0A0H3A5W3</accession>
<proteinExistence type="predicted"/>
<evidence type="ECO:0000313" key="4">
    <source>
        <dbReference type="EMBL" id="ABM27439.1"/>
    </source>
</evidence>
<dbReference type="Gene3D" id="1.10.3730.20">
    <property type="match status" value="1"/>
</dbReference>
<organism evidence="4 5">
    <name type="scientific">Nitratidesulfovibrio vulgaris (strain DP4)</name>
    <name type="common">Desulfovibrio vulgaris</name>
    <dbReference type="NCBI Taxonomy" id="391774"/>
    <lineage>
        <taxon>Bacteria</taxon>
        <taxon>Pseudomonadati</taxon>
        <taxon>Thermodesulfobacteriota</taxon>
        <taxon>Desulfovibrionia</taxon>
        <taxon>Desulfovibrionales</taxon>
        <taxon>Desulfovibrionaceae</taxon>
        <taxon>Nitratidesulfovibrio</taxon>
    </lineage>
</organism>
<dbReference type="Proteomes" id="UP000009173">
    <property type="component" value="Chromosome"/>
</dbReference>
<feature type="transmembrane region" description="Helical" evidence="2">
    <location>
        <begin position="82"/>
        <end position="101"/>
    </location>
</feature>
<feature type="transmembrane region" description="Helical" evidence="2">
    <location>
        <begin position="195"/>
        <end position="219"/>
    </location>
</feature>
<keyword evidence="2" id="KW-1133">Transmembrane helix</keyword>
<dbReference type="PANTHER" id="PTHR22911">
    <property type="entry name" value="ACYL-MALONYL CONDENSING ENZYME-RELATED"/>
    <property type="match status" value="1"/>
</dbReference>
<dbReference type="InterPro" id="IPR037185">
    <property type="entry name" value="EmrE-like"/>
</dbReference>
<feature type="transmembrane region" description="Helical" evidence="2">
    <location>
        <begin position="162"/>
        <end position="183"/>
    </location>
</feature>
<dbReference type="InterPro" id="IPR000620">
    <property type="entry name" value="EamA_dom"/>
</dbReference>
<dbReference type="KEGG" id="dvl:Dvul_0416"/>
<sequence length="345" mass="36083">MGYGIECGANTAQSGARGYVIALVSAVIMSFTGILIRFISVEYALPPVQLAFWRNFFVVATLLPVLLWRGIPIGLRSWRDRWLLAGYGLLLAVFNMDWTIAIVETGAAVATVLVYCSAAYTGIFGWLLLGEALTLPLMLTVAGCLVGCAMVCGVADPGAWNMSTLGLVTGIASGLLYAAYSMLGRVAARRGIDAWVTLLHIFAYAAVFQAVANLLLAAYAPGLGLGAAGFVGSGMAPGCWLALFILAAGPTLLGFGLYNVSLGLLPVVVANTILLLEPVLTAVIADAWLGEKLTTMQWAGALLIVSGVGLLRLIPSRVKVPPQAKAADAVPSTMQEREAPSHGQA</sequence>
<reference evidence="5" key="1">
    <citation type="journal article" date="2009" name="Environ. Microbiol.">
        <title>Contribution of mobile genetic elements to Desulfovibrio vulgaris genome plasticity.</title>
        <authorList>
            <person name="Walker C.B."/>
            <person name="Stolyar S."/>
            <person name="Chivian D."/>
            <person name="Pinel N."/>
            <person name="Gabster J.A."/>
            <person name="Dehal P.S."/>
            <person name="He Z."/>
            <person name="Yang Z.K."/>
            <person name="Yen H.C."/>
            <person name="Zhou J."/>
            <person name="Wall J.D."/>
            <person name="Hazen T.C."/>
            <person name="Arkin A.P."/>
            <person name="Stahl D.A."/>
        </authorList>
    </citation>
    <scope>NUCLEOTIDE SEQUENCE [LARGE SCALE GENOMIC DNA]</scope>
    <source>
        <strain evidence="5">DP4</strain>
    </source>
</reference>
<feature type="transmembrane region" description="Helical" evidence="2">
    <location>
        <begin position="51"/>
        <end position="70"/>
    </location>
</feature>
<feature type="transmembrane region" description="Helical" evidence="2">
    <location>
        <begin position="136"/>
        <end position="156"/>
    </location>
</feature>
<dbReference type="PANTHER" id="PTHR22911:SF76">
    <property type="entry name" value="EAMA DOMAIN-CONTAINING PROTEIN"/>
    <property type="match status" value="1"/>
</dbReference>
<name>A0A0H3A5W3_NITV4</name>
<feature type="domain" description="EamA" evidence="3">
    <location>
        <begin position="165"/>
        <end position="311"/>
    </location>
</feature>
<dbReference type="SUPFAM" id="SSF103481">
    <property type="entry name" value="Multidrug resistance efflux transporter EmrE"/>
    <property type="match status" value="2"/>
</dbReference>
<evidence type="ECO:0000256" key="1">
    <source>
        <dbReference type="SAM" id="MobiDB-lite"/>
    </source>
</evidence>
<keyword evidence="2" id="KW-0472">Membrane</keyword>
<dbReference type="RefSeq" id="WP_010940211.1">
    <property type="nucleotide sequence ID" value="NC_008751.1"/>
</dbReference>
<protein>
    <recommendedName>
        <fullName evidence="3">EamA domain-containing protein</fullName>
    </recommendedName>
</protein>
<evidence type="ECO:0000259" key="3">
    <source>
        <dbReference type="Pfam" id="PF00892"/>
    </source>
</evidence>
<feature type="transmembrane region" description="Helical" evidence="2">
    <location>
        <begin position="107"/>
        <end position="129"/>
    </location>
</feature>
<evidence type="ECO:0000313" key="5">
    <source>
        <dbReference type="Proteomes" id="UP000009173"/>
    </source>
</evidence>
<feature type="region of interest" description="Disordered" evidence="1">
    <location>
        <begin position="325"/>
        <end position="345"/>
    </location>
</feature>
<evidence type="ECO:0000256" key="2">
    <source>
        <dbReference type="SAM" id="Phobius"/>
    </source>
</evidence>
<dbReference type="Pfam" id="PF00892">
    <property type="entry name" value="EamA"/>
    <property type="match status" value="2"/>
</dbReference>
<dbReference type="HOGENOM" id="CLU_033863_9_1_7"/>
<gene>
    <name evidence="4" type="ordered locus">Dvul_0416</name>
</gene>
<dbReference type="EMBL" id="CP000527">
    <property type="protein sequence ID" value="ABM27439.1"/>
    <property type="molecule type" value="Genomic_DNA"/>
</dbReference>
<feature type="transmembrane region" description="Helical" evidence="2">
    <location>
        <begin position="255"/>
        <end position="276"/>
    </location>
</feature>
<feature type="transmembrane region" description="Helical" evidence="2">
    <location>
        <begin position="296"/>
        <end position="314"/>
    </location>
</feature>